<evidence type="ECO:0000313" key="2">
    <source>
        <dbReference type="Proteomes" id="UP000230423"/>
    </source>
</evidence>
<proteinExistence type="predicted"/>
<evidence type="ECO:0000313" key="1">
    <source>
        <dbReference type="EMBL" id="PIO58118.1"/>
    </source>
</evidence>
<keyword evidence="2" id="KW-1185">Reference proteome</keyword>
<sequence length="174" mass="19735">MMVTVSGRVNHERLLKIIETAEEEHLAEIPESFQRPFVSLHLKPVAESSEHRVDLVDHSIYVGVSGNFEKLLHLRIVVDAETGFPNLAKWAEIFTVGVVFDIQRVKQCAKKLASDAREKKRDGSAVANSALCTLIYHPNTNGYMYDDLILEKFNEKIAKDCDSKPKEVLDRLEE</sequence>
<dbReference type="AlphaFoldDB" id="A0A2G9TJP2"/>
<organism evidence="1 2">
    <name type="scientific">Teladorsagia circumcincta</name>
    <name type="common">Brown stomach worm</name>
    <name type="synonym">Ostertagia circumcincta</name>
    <dbReference type="NCBI Taxonomy" id="45464"/>
    <lineage>
        <taxon>Eukaryota</taxon>
        <taxon>Metazoa</taxon>
        <taxon>Ecdysozoa</taxon>
        <taxon>Nematoda</taxon>
        <taxon>Chromadorea</taxon>
        <taxon>Rhabditida</taxon>
        <taxon>Rhabditina</taxon>
        <taxon>Rhabditomorpha</taxon>
        <taxon>Strongyloidea</taxon>
        <taxon>Trichostrongylidae</taxon>
        <taxon>Teladorsagia</taxon>
    </lineage>
</organism>
<dbReference type="Proteomes" id="UP000230423">
    <property type="component" value="Unassembled WGS sequence"/>
</dbReference>
<name>A0A2G9TJP2_TELCI</name>
<accession>A0A2G9TJP2</accession>
<protein>
    <submittedName>
        <fullName evidence="1">Uncharacterized protein</fullName>
    </submittedName>
</protein>
<feature type="non-terminal residue" evidence="1">
    <location>
        <position position="174"/>
    </location>
</feature>
<dbReference type="EMBL" id="KZ362338">
    <property type="protein sequence ID" value="PIO58118.1"/>
    <property type="molecule type" value="Genomic_DNA"/>
</dbReference>
<gene>
    <name evidence="1" type="ORF">TELCIR_20452</name>
</gene>
<dbReference type="OrthoDB" id="5816079at2759"/>
<reference evidence="1 2" key="1">
    <citation type="submission" date="2015-09" db="EMBL/GenBank/DDBJ databases">
        <title>Draft genome of the parasitic nematode Teladorsagia circumcincta isolate WARC Sus (inbred).</title>
        <authorList>
            <person name="Mitreva M."/>
        </authorList>
    </citation>
    <scope>NUCLEOTIDE SEQUENCE [LARGE SCALE GENOMIC DNA]</scope>
    <source>
        <strain evidence="1 2">S</strain>
    </source>
</reference>